<protein>
    <recommendedName>
        <fullName evidence="1">CsgH-like domain-containing protein</fullName>
    </recommendedName>
</protein>
<gene>
    <name evidence="2" type="ORF">FNA67_04385</name>
</gene>
<dbReference type="EMBL" id="CP041690">
    <property type="protein sequence ID" value="QEE19455.1"/>
    <property type="molecule type" value="Genomic_DNA"/>
</dbReference>
<organism evidence="2 3">
    <name type="scientific">Paradevosia tibetensis</name>
    <dbReference type="NCBI Taxonomy" id="1447062"/>
    <lineage>
        <taxon>Bacteria</taxon>
        <taxon>Pseudomonadati</taxon>
        <taxon>Pseudomonadota</taxon>
        <taxon>Alphaproteobacteria</taxon>
        <taxon>Hyphomicrobiales</taxon>
        <taxon>Devosiaceae</taxon>
        <taxon>Paradevosia</taxon>
    </lineage>
</organism>
<dbReference type="Proteomes" id="UP000321062">
    <property type="component" value="Chromosome"/>
</dbReference>
<dbReference type="RefSeq" id="WP_049704030.1">
    <property type="nucleotide sequence ID" value="NZ_BMFM01000001.1"/>
</dbReference>
<keyword evidence="3" id="KW-1185">Reference proteome</keyword>
<dbReference type="Gene3D" id="2.60.40.2420">
    <property type="match status" value="1"/>
</dbReference>
<dbReference type="KEGG" id="yti:FNA67_04385"/>
<accession>A0A5B9DKJ5</accession>
<proteinExistence type="predicted"/>
<dbReference type="InterPro" id="IPR047726">
    <property type="entry name" value="CsgH_dom"/>
</dbReference>
<dbReference type="Pfam" id="PF21112">
    <property type="entry name" value="CsgH"/>
    <property type="match status" value="1"/>
</dbReference>
<dbReference type="NCBIfam" id="NF041112">
    <property type="entry name" value="chap_CsgH_alph"/>
    <property type="match status" value="1"/>
</dbReference>
<sequence>MNCDIVKVETPSSIELVGKVSSSEPAEGSYHFVIEKQGPSGRSDITQSGDFLIGAGDGEEEVGRVTLDMDPSAFYVAHLVIEWNGGEIDCRYDSRN</sequence>
<dbReference type="OrthoDB" id="8367544at2"/>
<evidence type="ECO:0000313" key="3">
    <source>
        <dbReference type="Proteomes" id="UP000321062"/>
    </source>
</evidence>
<dbReference type="InterPro" id="IPR048632">
    <property type="entry name" value="CsgH-like"/>
</dbReference>
<evidence type="ECO:0000313" key="2">
    <source>
        <dbReference type="EMBL" id="QEE19455.1"/>
    </source>
</evidence>
<name>A0A5B9DKJ5_9HYPH</name>
<reference evidence="2 3" key="1">
    <citation type="journal article" date="2015" name="Int. J. Syst. Evol. Microbiol.">
        <title>Youhaiella tibetensis gen. nov., sp. nov., isolated from subsurface sediment.</title>
        <authorList>
            <person name="Wang Y.X."/>
            <person name="Huang F.Q."/>
            <person name="Nogi Y."/>
            <person name="Pang S.J."/>
            <person name="Wang P.K."/>
            <person name="Lv J."/>
        </authorList>
    </citation>
    <scope>NUCLEOTIDE SEQUENCE [LARGE SCALE GENOMIC DNA]</scope>
    <source>
        <strain evidence="3">fig4</strain>
    </source>
</reference>
<dbReference type="InterPro" id="IPR053722">
    <property type="entry name" value="Curli_assembly_CsgC/AgfC"/>
</dbReference>
<dbReference type="AlphaFoldDB" id="A0A5B9DKJ5"/>
<evidence type="ECO:0000259" key="1">
    <source>
        <dbReference type="Pfam" id="PF21112"/>
    </source>
</evidence>
<feature type="domain" description="CsgH-like" evidence="1">
    <location>
        <begin position="2"/>
        <end position="90"/>
    </location>
</feature>